<gene>
    <name evidence="2" type="ORF">ACFP2T_47260</name>
</gene>
<dbReference type="RefSeq" id="WP_377434458.1">
    <property type="nucleotide sequence ID" value="NZ_JBHSPR010000111.1"/>
</dbReference>
<dbReference type="Proteomes" id="UP001596203">
    <property type="component" value="Unassembled WGS sequence"/>
</dbReference>
<name>A0ABW1KPK4_9ACTN</name>
<reference evidence="3" key="1">
    <citation type="journal article" date="2019" name="Int. J. Syst. Evol. Microbiol.">
        <title>The Global Catalogue of Microorganisms (GCM) 10K type strain sequencing project: providing services to taxonomists for standard genome sequencing and annotation.</title>
        <authorList>
            <consortium name="The Broad Institute Genomics Platform"/>
            <consortium name="The Broad Institute Genome Sequencing Center for Infectious Disease"/>
            <person name="Wu L."/>
            <person name="Ma J."/>
        </authorList>
    </citation>
    <scope>NUCLEOTIDE SEQUENCE [LARGE SCALE GENOMIC DNA]</scope>
    <source>
        <strain evidence="3">ZS-35-S2</strain>
    </source>
</reference>
<dbReference type="EMBL" id="JBHSPR010000111">
    <property type="protein sequence ID" value="MFC6023741.1"/>
    <property type="molecule type" value="Genomic_DNA"/>
</dbReference>
<keyword evidence="2" id="KW-0378">Hydrolase</keyword>
<sequence>MNGLAHLLDAVSLAAHSQAKGEAYEKLITFLFESIPGCIVDRDITNVFGTEQIDVAVGNIHEVGGLRLLPPVFLVECKNWDDPVDSQAIGYFFNILASRAIELGVLVAANGVTGDIVTGRHGHSLGLGAAPRGIKMIVITNDDIARLRHQDDFVNLLHRRYLRACATGQLGAPGPSDYRVSQGR</sequence>
<evidence type="ECO:0000313" key="2">
    <source>
        <dbReference type="EMBL" id="MFC6023741.1"/>
    </source>
</evidence>
<organism evidence="2 3">
    <name type="scientific">Plantactinospora solaniradicis</name>
    <dbReference type="NCBI Taxonomy" id="1723736"/>
    <lineage>
        <taxon>Bacteria</taxon>
        <taxon>Bacillati</taxon>
        <taxon>Actinomycetota</taxon>
        <taxon>Actinomycetes</taxon>
        <taxon>Micromonosporales</taxon>
        <taxon>Micromonosporaceae</taxon>
        <taxon>Plantactinospora</taxon>
    </lineage>
</organism>
<keyword evidence="2" id="KW-0540">Nuclease</keyword>
<evidence type="ECO:0000259" key="1">
    <source>
        <dbReference type="Pfam" id="PF04471"/>
    </source>
</evidence>
<evidence type="ECO:0000313" key="3">
    <source>
        <dbReference type="Proteomes" id="UP001596203"/>
    </source>
</evidence>
<keyword evidence="2" id="KW-0255">Endonuclease</keyword>
<dbReference type="EC" id="3.1.21.-" evidence="2"/>
<comment type="caution">
    <text evidence="2">The sequence shown here is derived from an EMBL/GenBank/DDBJ whole genome shotgun (WGS) entry which is preliminary data.</text>
</comment>
<accession>A0ABW1KPK4</accession>
<dbReference type="GO" id="GO:0016787">
    <property type="term" value="F:hydrolase activity"/>
    <property type="evidence" value="ECO:0007669"/>
    <property type="project" value="UniProtKB-KW"/>
</dbReference>
<dbReference type="GO" id="GO:0004519">
    <property type="term" value="F:endonuclease activity"/>
    <property type="evidence" value="ECO:0007669"/>
    <property type="project" value="UniProtKB-KW"/>
</dbReference>
<dbReference type="Pfam" id="PF04471">
    <property type="entry name" value="Mrr_cat"/>
    <property type="match status" value="1"/>
</dbReference>
<proteinExistence type="predicted"/>
<protein>
    <submittedName>
        <fullName evidence="2">Restriction endonuclease</fullName>
        <ecNumber evidence="2">3.1.21.-</ecNumber>
    </submittedName>
</protein>
<keyword evidence="3" id="KW-1185">Reference proteome</keyword>
<dbReference type="InterPro" id="IPR011335">
    <property type="entry name" value="Restrct_endonuc-II-like"/>
</dbReference>
<dbReference type="SUPFAM" id="SSF52980">
    <property type="entry name" value="Restriction endonuclease-like"/>
    <property type="match status" value="1"/>
</dbReference>
<dbReference type="InterPro" id="IPR007560">
    <property type="entry name" value="Restrct_endonuc_IV_Mrr"/>
</dbReference>
<feature type="domain" description="Restriction endonuclease type IV Mrr" evidence="1">
    <location>
        <begin position="22"/>
        <end position="114"/>
    </location>
</feature>